<dbReference type="InterPro" id="IPR000160">
    <property type="entry name" value="GGDEF_dom"/>
</dbReference>
<dbReference type="GO" id="GO:0005886">
    <property type="term" value="C:plasma membrane"/>
    <property type="evidence" value="ECO:0007669"/>
    <property type="project" value="TreeGrafter"/>
</dbReference>
<organism evidence="8 9">
    <name type="scientific">Colwellia psychrerythraea</name>
    <name type="common">Vibrio psychroerythus</name>
    <dbReference type="NCBI Taxonomy" id="28229"/>
    <lineage>
        <taxon>Bacteria</taxon>
        <taxon>Pseudomonadati</taxon>
        <taxon>Pseudomonadota</taxon>
        <taxon>Gammaproteobacteria</taxon>
        <taxon>Alteromonadales</taxon>
        <taxon>Colwelliaceae</taxon>
        <taxon>Colwellia</taxon>
    </lineage>
</organism>
<comment type="caution">
    <text evidence="8">The sequence shown here is derived from an EMBL/GenBank/DDBJ whole genome shotgun (WGS) entry which is preliminary data.</text>
</comment>
<dbReference type="Gene3D" id="1.25.40.10">
    <property type="entry name" value="Tetratricopeptide repeat domain"/>
    <property type="match status" value="1"/>
</dbReference>
<dbReference type="InterPro" id="IPR043128">
    <property type="entry name" value="Rev_trsase/Diguanyl_cyclase"/>
</dbReference>
<dbReference type="InterPro" id="IPR029787">
    <property type="entry name" value="Nucleotide_cyclase"/>
</dbReference>
<keyword evidence="5" id="KW-1133">Transmembrane helix</keyword>
<proteinExistence type="predicted"/>
<dbReference type="GO" id="GO:0052621">
    <property type="term" value="F:diguanylate cyclase activity"/>
    <property type="evidence" value="ECO:0007669"/>
    <property type="project" value="UniProtKB-EC"/>
</dbReference>
<accession>A0A099KDP7</accession>
<protein>
    <recommendedName>
        <fullName evidence="2">diguanylate cyclase</fullName>
        <ecNumber evidence="2">2.7.7.65</ecNumber>
    </recommendedName>
</protein>
<name>A0A099KDP7_COLPS</name>
<dbReference type="OrthoDB" id="9803824at2"/>
<dbReference type="PANTHER" id="PTHR45138">
    <property type="entry name" value="REGULATORY COMPONENTS OF SENSORY TRANSDUCTION SYSTEM"/>
    <property type="match status" value="1"/>
</dbReference>
<dbReference type="InterPro" id="IPR011990">
    <property type="entry name" value="TPR-like_helical_dom_sf"/>
</dbReference>
<reference evidence="8 9" key="1">
    <citation type="submission" date="2014-08" db="EMBL/GenBank/DDBJ databases">
        <title>Genomic and Phenotypic Diversity of Colwellia psychrerythraea strains from Disparate Marine Basins.</title>
        <authorList>
            <person name="Techtmann S.M."/>
            <person name="Stelling S.C."/>
            <person name="Utturkar S.M."/>
            <person name="Alshibli N."/>
            <person name="Harris A."/>
            <person name="Brown S.D."/>
            <person name="Hazen T.C."/>
        </authorList>
    </citation>
    <scope>NUCLEOTIDE SEQUENCE [LARGE SCALE GENOMIC DNA]</scope>
    <source>
        <strain evidence="8 9">ND2E</strain>
    </source>
</reference>
<dbReference type="GO" id="GO:1902201">
    <property type="term" value="P:negative regulation of bacterial-type flagellum-dependent cell motility"/>
    <property type="evidence" value="ECO:0007669"/>
    <property type="project" value="TreeGrafter"/>
</dbReference>
<dbReference type="SUPFAM" id="SSF55073">
    <property type="entry name" value="Nucleotide cyclase"/>
    <property type="match status" value="1"/>
</dbReference>
<dbReference type="InterPro" id="IPR050469">
    <property type="entry name" value="Diguanylate_Cyclase"/>
</dbReference>
<dbReference type="EMBL" id="JQED01000046">
    <property type="protein sequence ID" value="KGJ88450.1"/>
    <property type="molecule type" value="Genomic_DNA"/>
</dbReference>
<comment type="catalytic activity">
    <reaction evidence="3">
        <text>2 GTP = 3',3'-c-di-GMP + 2 diphosphate</text>
        <dbReference type="Rhea" id="RHEA:24898"/>
        <dbReference type="ChEBI" id="CHEBI:33019"/>
        <dbReference type="ChEBI" id="CHEBI:37565"/>
        <dbReference type="ChEBI" id="CHEBI:58805"/>
        <dbReference type="EC" id="2.7.7.65"/>
    </reaction>
</comment>
<comment type="cofactor">
    <cofactor evidence="1">
        <name>Mg(2+)</name>
        <dbReference type="ChEBI" id="CHEBI:18420"/>
    </cofactor>
</comment>
<dbReference type="EC" id="2.7.7.65" evidence="2"/>
<feature type="signal peptide" evidence="6">
    <location>
        <begin position="1"/>
        <end position="27"/>
    </location>
</feature>
<dbReference type="Pfam" id="PF00990">
    <property type="entry name" value="GGDEF"/>
    <property type="match status" value="1"/>
</dbReference>
<keyword evidence="5" id="KW-0472">Membrane</keyword>
<keyword evidence="6" id="KW-0732">Signal</keyword>
<dbReference type="Gene3D" id="3.30.70.270">
    <property type="match status" value="1"/>
</dbReference>
<dbReference type="AlphaFoldDB" id="A0A099KDP7"/>
<dbReference type="PROSITE" id="PS50887">
    <property type="entry name" value="GGDEF"/>
    <property type="match status" value="1"/>
</dbReference>
<evidence type="ECO:0000256" key="1">
    <source>
        <dbReference type="ARBA" id="ARBA00001946"/>
    </source>
</evidence>
<dbReference type="NCBIfam" id="TIGR00254">
    <property type="entry name" value="GGDEF"/>
    <property type="match status" value="1"/>
</dbReference>
<feature type="domain" description="GGDEF" evidence="7">
    <location>
        <begin position="449"/>
        <end position="582"/>
    </location>
</feature>
<keyword evidence="5" id="KW-0812">Transmembrane</keyword>
<dbReference type="PATRIC" id="fig|28229.4.peg.3323"/>
<evidence type="ECO:0000256" key="6">
    <source>
        <dbReference type="SAM" id="SignalP"/>
    </source>
</evidence>
<feature type="chain" id="PRO_5001948171" description="diguanylate cyclase" evidence="6">
    <location>
        <begin position="28"/>
        <end position="599"/>
    </location>
</feature>
<evidence type="ECO:0000259" key="7">
    <source>
        <dbReference type="PROSITE" id="PS50887"/>
    </source>
</evidence>
<dbReference type="PANTHER" id="PTHR45138:SF9">
    <property type="entry name" value="DIGUANYLATE CYCLASE DGCM-RELATED"/>
    <property type="match status" value="1"/>
</dbReference>
<evidence type="ECO:0000256" key="2">
    <source>
        <dbReference type="ARBA" id="ARBA00012528"/>
    </source>
</evidence>
<evidence type="ECO:0000256" key="4">
    <source>
        <dbReference type="SAM" id="Coils"/>
    </source>
</evidence>
<gene>
    <name evidence="8" type="ORF">ND2E_3985</name>
</gene>
<dbReference type="Proteomes" id="UP000029843">
    <property type="component" value="Unassembled WGS sequence"/>
</dbReference>
<evidence type="ECO:0000256" key="3">
    <source>
        <dbReference type="ARBA" id="ARBA00034247"/>
    </source>
</evidence>
<dbReference type="RefSeq" id="WP_052056824.1">
    <property type="nucleotide sequence ID" value="NZ_JQED01000046.1"/>
</dbReference>
<dbReference type="FunFam" id="3.30.70.270:FF:000001">
    <property type="entry name" value="Diguanylate cyclase domain protein"/>
    <property type="match status" value="1"/>
</dbReference>
<dbReference type="SMART" id="SM00267">
    <property type="entry name" value="GGDEF"/>
    <property type="match status" value="1"/>
</dbReference>
<evidence type="ECO:0000313" key="8">
    <source>
        <dbReference type="EMBL" id="KGJ88450.1"/>
    </source>
</evidence>
<feature type="coiled-coil region" evidence="4">
    <location>
        <begin position="356"/>
        <end position="385"/>
    </location>
</feature>
<sequence>MINKNRANNLYLVLFLLLFHFTKSASASITRNIDLLLETANKIRTSDPSKFERLLTELEEKSTQLTKQQSYYLNYLKAYKLTFNGKGQEALPLFQNILVASDANLSIKFRARLTIINIFAIEQNWTEGLSYLSILLEELPNIKDLETHLNGLTVTAIFYNQLGQYTLGLKYAEQLFNSDPKNRTACFAATMIIESKLHLNQLENNDIEIKKAISLCEDEAIAANFIRSYSAKFSLTNNKPEEVIKFLTPHLAQVNATQYPRLIVEIYTSLAEAYWLQGNLIKAEELALESVRIGEKIKTTQAVIKAYKLLYKVAKKRSNHQEVALQYYETYAQLDKTYINETQAKHLAFQLAEHQAFEQESQIKLLNEQNNALAAEQALAKTQANNRKLIILSLGLIIIVFAFLGMRFWRTHKRVRQLAEYDPLTGIYNRGHFTQVTNSALKYCQNAKQDLSLIMFDLDHFKKVNDIFGHACGDWALKETIKACKGIGRQNDIFARLGGEEFCLVLPSCNIDAAMLRAEACRAAIEAIITEESGHDFSITASFGVTDVKRSGFTLDKLLADADMAAYTSKNAGRNRITMFEIPQTEKPKKLDNSWDYET</sequence>
<feature type="transmembrane region" description="Helical" evidence="5">
    <location>
        <begin position="389"/>
        <end position="409"/>
    </location>
</feature>
<dbReference type="SUPFAM" id="SSF48452">
    <property type="entry name" value="TPR-like"/>
    <property type="match status" value="1"/>
</dbReference>
<dbReference type="CDD" id="cd01949">
    <property type="entry name" value="GGDEF"/>
    <property type="match status" value="1"/>
</dbReference>
<dbReference type="GO" id="GO:0043709">
    <property type="term" value="P:cell adhesion involved in single-species biofilm formation"/>
    <property type="evidence" value="ECO:0007669"/>
    <property type="project" value="TreeGrafter"/>
</dbReference>
<evidence type="ECO:0000313" key="9">
    <source>
        <dbReference type="Proteomes" id="UP000029843"/>
    </source>
</evidence>
<evidence type="ECO:0000256" key="5">
    <source>
        <dbReference type="SAM" id="Phobius"/>
    </source>
</evidence>
<keyword evidence="4" id="KW-0175">Coiled coil</keyword>